<comment type="caution">
    <text evidence="1">The sequence shown here is derived from an EMBL/GenBank/DDBJ whole genome shotgun (WGS) entry which is preliminary data.</text>
</comment>
<organism evidence="1 2">
    <name type="scientific">Ancylostoma ceylanicum</name>
    <dbReference type="NCBI Taxonomy" id="53326"/>
    <lineage>
        <taxon>Eukaryota</taxon>
        <taxon>Metazoa</taxon>
        <taxon>Ecdysozoa</taxon>
        <taxon>Nematoda</taxon>
        <taxon>Chromadorea</taxon>
        <taxon>Rhabditida</taxon>
        <taxon>Rhabditina</taxon>
        <taxon>Rhabditomorpha</taxon>
        <taxon>Strongyloidea</taxon>
        <taxon>Ancylostomatidae</taxon>
        <taxon>Ancylostomatinae</taxon>
        <taxon>Ancylostoma</taxon>
    </lineage>
</organism>
<gene>
    <name evidence="1" type="primary">Acey_s0036.g3331</name>
    <name evidence="1" type="ORF">Y032_0036g3331</name>
</gene>
<dbReference type="EMBL" id="JARK01001372">
    <property type="protein sequence ID" value="EYC15738.1"/>
    <property type="molecule type" value="Genomic_DNA"/>
</dbReference>
<reference evidence="2" key="1">
    <citation type="journal article" date="2015" name="Nat. Genet.">
        <title>The genome and transcriptome of the zoonotic hookworm Ancylostoma ceylanicum identify infection-specific gene families.</title>
        <authorList>
            <person name="Schwarz E.M."/>
            <person name="Hu Y."/>
            <person name="Antoshechkin I."/>
            <person name="Miller M.M."/>
            <person name="Sternberg P.W."/>
            <person name="Aroian R.V."/>
        </authorList>
    </citation>
    <scope>NUCLEOTIDE SEQUENCE</scope>
    <source>
        <strain evidence="2">HY135</strain>
    </source>
</reference>
<proteinExistence type="predicted"/>
<evidence type="ECO:0000313" key="2">
    <source>
        <dbReference type="Proteomes" id="UP000024635"/>
    </source>
</evidence>
<keyword evidence="2" id="KW-1185">Reference proteome</keyword>
<dbReference type="AlphaFoldDB" id="A0A016UMI8"/>
<name>A0A016UMI8_9BILA</name>
<accession>A0A016UMI8</accession>
<dbReference type="Proteomes" id="UP000024635">
    <property type="component" value="Unassembled WGS sequence"/>
</dbReference>
<sequence length="71" mass="7974">MQKRELLKVGRLPCSGAVKFSRIFTAYTCSSKGCNGVARRVAGAAQKRLRCYRQKHCDGTYNRFVLAVHLP</sequence>
<evidence type="ECO:0000313" key="1">
    <source>
        <dbReference type="EMBL" id="EYC15738.1"/>
    </source>
</evidence>
<protein>
    <submittedName>
        <fullName evidence="1">Uncharacterized protein</fullName>
    </submittedName>
</protein>